<accession>A0A2S3R373</accession>
<sequence>MFSFFKKDLAKLVKRKHHTDFAFVDAYNDLGVFIDDNPQPKPEVFMAYWYARRTCAAALYLQGIWDYDQFLYTHNMFKTGQLGCGTEGLTREFQEQAAAKSVEYLRKYVPQWQSLLIG</sequence>
<protein>
    <submittedName>
        <fullName evidence="1">Uncharacterized protein</fullName>
    </submittedName>
</protein>
<dbReference type="EMBL" id="PDGH01000081">
    <property type="protein sequence ID" value="POB48145.1"/>
    <property type="molecule type" value="Genomic_DNA"/>
</dbReference>
<organism evidence="1 2">
    <name type="scientific">Vibrio vulnificus</name>
    <dbReference type="NCBI Taxonomy" id="672"/>
    <lineage>
        <taxon>Bacteria</taxon>
        <taxon>Pseudomonadati</taxon>
        <taxon>Pseudomonadota</taxon>
        <taxon>Gammaproteobacteria</taxon>
        <taxon>Vibrionales</taxon>
        <taxon>Vibrionaceae</taxon>
        <taxon>Vibrio</taxon>
    </lineage>
</organism>
<dbReference type="RefSeq" id="WP_103200289.1">
    <property type="nucleotide sequence ID" value="NZ_PDGH01000081.1"/>
</dbReference>
<name>A0A2S3R373_VIBVL</name>
<evidence type="ECO:0000313" key="2">
    <source>
        <dbReference type="Proteomes" id="UP000237466"/>
    </source>
</evidence>
<proteinExistence type="predicted"/>
<reference evidence="1 2" key="1">
    <citation type="journal article" date="2018" name="Front. Microbiol.">
        <title>Phylogeny of Vibrio vulnificus from the Analysis of the Core-Genome: Implications for Intra-Species Taxonomy.</title>
        <authorList>
            <person name="Roig F.J."/>
            <person name="Gonzalez-Candelas F."/>
            <person name="Sanjuan E."/>
            <person name="Fouz B."/>
            <person name="Feil E.J."/>
            <person name="Llorens C."/>
            <person name="Baker-Austin C."/>
            <person name="Oliver J.D."/>
            <person name="Danin-Poleg Y."/>
            <person name="Gibas C.J."/>
            <person name="Kashi Y."/>
            <person name="Gulig P.A."/>
            <person name="Morrison S.S."/>
            <person name="Amaro C."/>
        </authorList>
    </citation>
    <scope>NUCLEOTIDE SEQUENCE [LARGE SCALE GENOMIC DNA]</scope>
    <source>
        <strain evidence="1 2">CECT4608</strain>
    </source>
</reference>
<evidence type="ECO:0000313" key="1">
    <source>
        <dbReference type="EMBL" id="POB48145.1"/>
    </source>
</evidence>
<gene>
    <name evidence="1" type="ORF">CRN52_10465</name>
</gene>
<dbReference type="Proteomes" id="UP000237466">
    <property type="component" value="Unassembled WGS sequence"/>
</dbReference>
<comment type="caution">
    <text evidence="1">The sequence shown here is derived from an EMBL/GenBank/DDBJ whole genome shotgun (WGS) entry which is preliminary data.</text>
</comment>
<dbReference type="AlphaFoldDB" id="A0A2S3R373"/>